<dbReference type="NCBIfam" id="TIGR00696">
    <property type="entry name" value="wecG_tagA_cpsF"/>
    <property type="match status" value="1"/>
</dbReference>
<dbReference type="EMBL" id="UINC01050842">
    <property type="protein sequence ID" value="SVB64291.1"/>
    <property type="molecule type" value="Genomic_DNA"/>
</dbReference>
<reference evidence="4" key="1">
    <citation type="submission" date="2018-05" db="EMBL/GenBank/DDBJ databases">
        <authorList>
            <person name="Lanie J.A."/>
            <person name="Ng W.-L."/>
            <person name="Kazmierczak K.M."/>
            <person name="Andrzejewski T.M."/>
            <person name="Davidsen T.M."/>
            <person name="Wayne K.J."/>
            <person name="Tettelin H."/>
            <person name="Glass J.I."/>
            <person name="Rusch D."/>
            <person name="Podicherti R."/>
            <person name="Tsui H.-C.T."/>
            <person name="Winkler M.E."/>
        </authorList>
    </citation>
    <scope>NUCLEOTIDE SEQUENCE</scope>
</reference>
<keyword evidence="2" id="KW-0808">Transferase</keyword>
<name>A0A382FQQ3_9ZZZZ</name>
<evidence type="ECO:0000256" key="3">
    <source>
        <dbReference type="SAM" id="Phobius"/>
    </source>
</evidence>
<dbReference type="CDD" id="cd06533">
    <property type="entry name" value="Glyco_transf_WecG_TagA"/>
    <property type="match status" value="1"/>
</dbReference>
<evidence type="ECO:0000313" key="4">
    <source>
        <dbReference type="EMBL" id="SVB64291.1"/>
    </source>
</evidence>
<gene>
    <name evidence="4" type="ORF">METZ01_LOCUS217145</name>
</gene>
<keyword evidence="3" id="KW-1133">Transmembrane helix</keyword>
<keyword evidence="1" id="KW-0328">Glycosyltransferase</keyword>
<accession>A0A382FQQ3</accession>
<feature type="transmembrane region" description="Helical" evidence="3">
    <location>
        <begin position="223"/>
        <end position="243"/>
    </location>
</feature>
<protein>
    <submittedName>
        <fullName evidence="4">Uncharacterized protein</fullName>
    </submittedName>
</protein>
<proteinExistence type="predicted"/>
<dbReference type="PANTHER" id="PTHR34136">
    <property type="match status" value="1"/>
</dbReference>
<dbReference type="Pfam" id="PF03808">
    <property type="entry name" value="Glyco_tran_WecG"/>
    <property type="match status" value="1"/>
</dbReference>
<dbReference type="GO" id="GO:0016758">
    <property type="term" value="F:hexosyltransferase activity"/>
    <property type="evidence" value="ECO:0007669"/>
    <property type="project" value="TreeGrafter"/>
</dbReference>
<keyword evidence="3" id="KW-0812">Transmembrane</keyword>
<dbReference type="AlphaFoldDB" id="A0A382FQQ3"/>
<evidence type="ECO:0000256" key="2">
    <source>
        <dbReference type="ARBA" id="ARBA00022679"/>
    </source>
</evidence>
<dbReference type="PANTHER" id="PTHR34136:SF1">
    <property type="entry name" value="UDP-N-ACETYL-D-MANNOSAMINURONIC ACID TRANSFERASE"/>
    <property type="match status" value="1"/>
</dbReference>
<sequence length="263" mass="30487">MVRFPTKHFLGIDVVDTDYDTFIDNIMESNNRDSPINIMSINLTALKRFDQEFKHFIDRFDFTTADGKGLVIFSGLLGEKIQYHLSIPRICDKLIEKCYQKNKKLFLLGAKPEINELAILKIRKKYPGIIVMGHHGYFDSDNISYIENELIIFQPDIVLVGISSPMKERVILKFSSKYNGSINVACGGYIDILSGKVDKAPNIFHNSGMEWIYRFYQEPKRMLTPMFINGLFFLFFIFPKAFVSKLFFGNQPKIIDIMQNYNN</sequence>
<evidence type="ECO:0000256" key="1">
    <source>
        <dbReference type="ARBA" id="ARBA00022676"/>
    </source>
</evidence>
<keyword evidence="3" id="KW-0472">Membrane</keyword>
<dbReference type="InterPro" id="IPR004629">
    <property type="entry name" value="WecG_TagA_CpsF"/>
</dbReference>
<organism evidence="4">
    <name type="scientific">marine metagenome</name>
    <dbReference type="NCBI Taxonomy" id="408172"/>
    <lineage>
        <taxon>unclassified sequences</taxon>
        <taxon>metagenomes</taxon>
        <taxon>ecological metagenomes</taxon>
    </lineage>
</organism>